<comment type="similarity">
    <text evidence="2 13">Belongs to the methyltransferase superfamily. RRP8 family.</text>
</comment>
<feature type="compositionally biased region" description="Low complexity" evidence="14">
    <location>
        <begin position="132"/>
        <end position="143"/>
    </location>
</feature>
<keyword evidence="16" id="KW-1185">Reference proteome</keyword>
<evidence type="ECO:0000256" key="12">
    <source>
        <dbReference type="ARBA" id="ARBA00023242"/>
    </source>
</evidence>
<dbReference type="Pfam" id="PF05148">
    <property type="entry name" value="Methyltransf_8"/>
    <property type="match status" value="1"/>
</dbReference>
<feature type="compositionally biased region" description="Basic and acidic residues" evidence="14">
    <location>
        <begin position="1"/>
        <end position="14"/>
    </location>
</feature>
<dbReference type="FunFam" id="1.10.10.2150:FF:000001">
    <property type="entry name" value="Ribosomal RNA-processing protein 8"/>
    <property type="match status" value="1"/>
</dbReference>
<dbReference type="GO" id="GO:0006364">
    <property type="term" value="P:rRNA processing"/>
    <property type="evidence" value="ECO:0007669"/>
    <property type="project" value="UniProtKB-UniRule"/>
</dbReference>
<evidence type="ECO:0000256" key="2">
    <source>
        <dbReference type="ARBA" id="ARBA00006301"/>
    </source>
</evidence>
<keyword evidence="8 13" id="KW-0949">S-adenosyl-L-methionine</keyword>
<accession>A0A1Y1I8X0</accession>
<keyword evidence="12 13" id="KW-0539">Nucleus</keyword>
<protein>
    <recommendedName>
        <fullName evidence="3 13">Ribosomal RNA-processing protein 8</fullName>
        <ecNumber evidence="13">2.1.1.-</ecNumber>
    </recommendedName>
</protein>
<evidence type="ECO:0000256" key="1">
    <source>
        <dbReference type="ARBA" id="ARBA00004604"/>
    </source>
</evidence>
<evidence type="ECO:0000256" key="3">
    <source>
        <dbReference type="ARBA" id="ARBA00020203"/>
    </source>
</evidence>
<evidence type="ECO:0000256" key="11">
    <source>
        <dbReference type="ARBA" id="ARBA00023163"/>
    </source>
</evidence>
<feature type="region of interest" description="Disordered" evidence="14">
    <location>
        <begin position="1"/>
        <end position="289"/>
    </location>
</feature>
<evidence type="ECO:0000256" key="14">
    <source>
        <dbReference type="SAM" id="MobiDB-lite"/>
    </source>
</evidence>
<dbReference type="OMA" id="HAYHEGY"/>
<dbReference type="GO" id="GO:0008168">
    <property type="term" value="F:methyltransferase activity"/>
    <property type="evidence" value="ECO:0007669"/>
    <property type="project" value="UniProtKB-KW"/>
</dbReference>
<keyword evidence="7 13" id="KW-0808">Transferase</keyword>
<keyword evidence="10" id="KW-0805">Transcription regulation</keyword>
<feature type="compositionally biased region" description="Basic and acidic residues" evidence="14">
    <location>
        <begin position="24"/>
        <end position="33"/>
    </location>
</feature>
<dbReference type="STRING" id="105231.A0A1Y1I8X0"/>
<dbReference type="PANTHER" id="PTHR12787">
    <property type="entry name" value="RIBOSOMAL RNA-PROCESSING PROTEIN 8"/>
    <property type="match status" value="1"/>
</dbReference>
<dbReference type="Gene3D" id="3.40.50.150">
    <property type="entry name" value="Vaccinia Virus protein VP39"/>
    <property type="match status" value="1"/>
</dbReference>
<keyword evidence="6 13" id="KW-0489">Methyltransferase</keyword>
<keyword evidence="9" id="KW-0156">Chromatin regulator</keyword>
<dbReference type="FunFam" id="3.40.50.150:FF:000068">
    <property type="entry name" value="Ribosomal RNA-processing protein 8"/>
    <property type="match status" value="1"/>
</dbReference>
<sequence>MKRKRPVAETREVETSPVKQRVRHSGEVVHREGTGILLTKSDGVESAGKQKGQRGAANGVKKGGASRFGAIGKNAMGKKKGHKSPRDENQKQKRGGVDTARSEGMEIVSGNRGSKGVKRQRAKGETHGADPGAANGAASGRSNKLSSQNLDGDTGKKKREKRPEEDKADAGGQHIEADRREMGVSSDRSKGAEAHVESERNGSSEQDGVNEGRSKGRKKKKKKKGQRGKLEGGSSEKENSRGDANDSEVGRGEKGEGPFAAMRDAGAERETPANGGGNKAPQGSAPRQSSLLDKMRARLQGGHFRMLNERLYTSRGADAFASFQKDPGQFGHYHRGYQEQMAHWPKLPVQVVGEWLRSRGPALTVADFGCGDARLAASVKNKVFSLDLVAAHPGVIACNMAHTPLESASVDVAVFCLSLMGTDYGSFLEEAHRVLISGGWLLIAEVKSRFDPRNGGADPRAFVGALKKLGFQLVRQDDSNKMFIWWEFRKGGEERPGKKGGGVAWPALKACIYKRR</sequence>
<keyword evidence="11" id="KW-0804">Transcription</keyword>
<proteinExistence type="inferred from homology"/>
<dbReference type="GO" id="GO:0005730">
    <property type="term" value="C:nucleolus"/>
    <property type="evidence" value="ECO:0000318"/>
    <property type="project" value="GO_Central"/>
</dbReference>
<feature type="compositionally biased region" description="Basic and acidic residues" evidence="14">
    <location>
        <begin position="228"/>
        <end position="256"/>
    </location>
</feature>
<evidence type="ECO:0000256" key="5">
    <source>
        <dbReference type="ARBA" id="ARBA00022552"/>
    </source>
</evidence>
<gene>
    <name evidence="15" type="ORF">KFL_002210120</name>
</gene>
<evidence type="ECO:0000256" key="9">
    <source>
        <dbReference type="ARBA" id="ARBA00022853"/>
    </source>
</evidence>
<dbReference type="PANTHER" id="PTHR12787:SF0">
    <property type="entry name" value="RIBOSOMAL RNA-PROCESSING PROTEIN 8"/>
    <property type="match status" value="1"/>
</dbReference>
<evidence type="ECO:0000313" key="16">
    <source>
        <dbReference type="Proteomes" id="UP000054558"/>
    </source>
</evidence>
<dbReference type="Proteomes" id="UP000054558">
    <property type="component" value="Unassembled WGS sequence"/>
</dbReference>
<dbReference type="EC" id="2.1.1.-" evidence="13"/>
<reference evidence="15 16" key="1">
    <citation type="journal article" date="2014" name="Nat. Commun.">
        <title>Klebsormidium flaccidum genome reveals primary factors for plant terrestrial adaptation.</title>
        <authorList>
            <person name="Hori K."/>
            <person name="Maruyama F."/>
            <person name="Fujisawa T."/>
            <person name="Togashi T."/>
            <person name="Yamamoto N."/>
            <person name="Seo M."/>
            <person name="Sato S."/>
            <person name="Yamada T."/>
            <person name="Mori H."/>
            <person name="Tajima N."/>
            <person name="Moriyama T."/>
            <person name="Ikeuchi M."/>
            <person name="Watanabe M."/>
            <person name="Wada H."/>
            <person name="Kobayashi K."/>
            <person name="Saito M."/>
            <person name="Masuda T."/>
            <person name="Sasaki-Sekimoto Y."/>
            <person name="Mashiguchi K."/>
            <person name="Awai K."/>
            <person name="Shimojima M."/>
            <person name="Masuda S."/>
            <person name="Iwai M."/>
            <person name="Nobusawa T."/>
            <person name="Narise T."/>
            <person name="Kondo S."/>
            <person name="Saito H."/>
            <person name="Sato R."/>
            <person name="Murakawa M."/>
            <person name="Ihara Y."/>
            <person name="Oshima-Yamada Y."/>
            <person name="Ohtaka K."/>
            <person name="Satoh M."/>
            <person name="Sonobe K."/>
            <person name="Ishii M."/>
            <person name="Ohtani R."/>
            <person name="Kanamori-Sato M."/>
            <person name="Honoki R."/>
            <person name="Miyazaki D."/>
            <person name="Mochizuki H."/>
            <person name="Umetsu J."/>
            <person name="Higashi K."/>
            <person name="Shibata D."/>
            <person name="Kamiya Y."/>
            <person name="Sato N."/>
            <person name="Nakamura Y."/>
            <person name="Tabata S."/>
            <person name="Ida S."/>
            <person name="Kurokawa K."/>
            <person name="Ohta H."/>
        </authorList>
    </citation>
    <scope>NUCLEOTIDE SEQUENCE [LARGE SCALE GENOMIC DNA]</scope>
    <source>
        <strain evidence="15 16">NIES-2285</strain>
    </source>
</reference>
<dbReference type="InterPro" id="IPR029063">
    <property type="entry name" value="SAM-dependent_MTases_sf"/>
</dbReference>
<comment type="function">
    <text evidence="13">Probable methyltransferase required to silence rDNA.</text>
</comment>
<dbReference type="CDD" id="cd02440">
    <property type="entry name" value="AdoMet_MTases"/>
    <property type="match status" value="1"/>
</dbReference>
<feature type="compositionally biased region" description="Basic residues" evidence="14">
    <location>
        <begin position="215"/>
        <end position="227"/>
    </location>
</feature>
<evidence type="ECO:0000256" key="7">
    <source>
        <dbReference type="ARBA" id="ARBA00022679"/>
    </source>
</evidence>
<dbReference type="GO" id="GO:0006325">
    <property type="term" value="P:chromatin organization"/>
    <property type="evidence" value="ECO:0007669"/>
    <property type="project" value="UniProtKB-KW"/>
</dbReference>
<dbReference type="Gene3D" id="1.10.10.2150">
    <property type="entry name" value="Ribosomal RNA-processing protein 8, N-terminal domain"/>
    <property type="match status" value="1"/>
</dbReference>
<feature type="compositionally biased region" description="Basic and acidic residues" evidence="14">
    <location>
        <begin position="161"/>
        <end position="202"/>
    </location>
</feature>
<dbReference type="OrthoDB" id="10258825at2759"/>
<evidence type="ECO:0000256" key="4">
    <source>
        <dbReference type="ARBA" id="ARBA00022491"/>
    </source>
</evidence>
<evidence type="ECO:0000256" key="8">
    <source>
        <dbReference type="ARBA" id="ARBA00022691"/>
    </source>
</evidence>
<keyword evidence="4" id="KW-0678">Repressor</keyword>
<evidence type="ECO:0000256" key="13">
    <source>
        <dbReference type="RuleBase" id="RU365074"/>
    </source>
</evidence>
<evidence type="ECO:0000313" key="15">
    <source>
        <dbReference type="EMBL" id="GAQ85147.1"/>
    </source>
</evidence>
<name>A0A1Y1I8X0_KLENI</name>
<evidence type="ECO:0000256" key="10">
    <source>
        <dbReference type="ARBA" id="ARBA00023015"/>
    </source>
</evidence>
<keyword evidence="5 13" id="KW-0698">rRNA processing</keyword>
<comment type="subcellular location">
    <subcellularLocation>
        <location evidence="1 13">Nucleus</location>
        <location evidence="1 13">Nucleolus</location>
    </subcellularLocation>
</comment>
<dbReference type="EMBL" id="DF237170">
    <property type="protein sequence ID" value="GAQ85147.1"/>
    <property type="molecule type" value="Genomic_DNA"/>
</dbReference>
<dbReference type="AlphaFoldDB" id="A0A1Y1I8X0"/>
<evidence type="ECO:0000256" key="6">
    <source>
        <dbReference type="ARBA" id="ARBA00022603"/>
    </source>
</evidence>
<dbReference type="GO" id="GO:0032259">
    <property type="term" value="P:methylation"/>
    <property type="evidence" value="ECO:0007669"/>
    <property type="project" value="UniProtKB-KW"/>
</dbReference>
<dbReference type="InterPro" id="IPR042036">
    <property type="entry name" value="RRP8_N"/>
</dbReference>
<dbReference type="InterPro" id="IPR007823">
    <property type="entry name" value="RRP8"/>
</dbReference>
<organism evidence="15 16">
    <name type="scientific">Klebsormidium nitens</name>
    <name type="common">Green alga</name>
    <name type="synonym">Ulothrix nitens</name>
    <dbReference type="NCBI Taxonomy" id="105231"/>
    <lineage>
        <taxon>Eukaryota</taxon>
        <taxon>Viridiplantae</taxon>
        <taxon>Streptophyta</taxon>
        <taxon>Klebsormidiophyceae</taxon>
        <taxon>Klebsormidiales</taxon>
        <taxon>Klebsormidiaceae</taxon>
        <taxon>Klebsormidium</taxon>
    </lineage>
</organism>
<dbReference type="SUPFAM" id="SSF53335">
    <property type="entry name" value="S-adenosyl-L-methionine-dependent methyltransferases"/>
    <property type="match status" value="1"/>
</dbReference>